<feature type="compositionally biased region" description="Polar residues" evidence="1">
    <location>
        <begin position="1226"/>
        <end position="1242"/>
    </location>
</feature>
<dbReference type="EMBL" id="SJPX01000002">
    <property type="protein sequence ID" value="TWU55735.1"/>
    <property type="molecule type" value="Genomic_DNA"/>
</dbReference>
<evidence type="ECO:0000256" key="1">
    <source>
        <dbReference type="SAM" id="MobiDB-lite"/>
    </source>
</evidence>
<organism evidence="2 3">
    <name type="scientific">Rubripirellula reticaptiva</name>
    <dbReference type="NCBI Taxonomy" id="2528013"/>
    <lineage>
        <taxon>Bacteria</taxon>
        <taxon>Pseudomonadati</taxon>
        <taxon>Planctomycetota</taxon>
        <taxon>Planctomycetia</taxon>
        <taxon>Pirellulales</taxon>
        <taxon>Pirellulaceae</taxon>
        <taxon>Rubripirellula</taxon>
    </lineage>
</organism>
<proteinExistence type="predicted"/>
<reference evidence="2 3" key="1">
    <citation type="submission" date="2019-02" db="EMBL/GenBank/DDBJ databases">
        <title>Deep-cultivation of Planctomycetes and their phenomic and genomic characterization uncovers novel biology.</title>
        <authorList>
            <person name="Wiegand S."/>
            <person name="Jogler M."/>
            <person name="Boedeker C."/>
            <person name="Pinto D."/>
            <person name="Vollmers J."/>
            <person name="Rivas-Marin E."/>
            <person name="Kohn T."/>
            <person name="Peeters S.H."/>
            <person name="Heuer A."/>
            <person name="Rast P."/>
            <person name="Oberbeckmann S."/>
            <person name="Bunk B."/>
            <person name="Jeske O."/>
            <person name="Meyerdierks A."/>
            <person name="Storesund J.E."/>
            <person name="Kallscheuer N."/>
            <person name="Luecker S."/>
            <person name="Lage O.M."/>
            <person name="Pohl T."/>
            <person name="Merkel B.J."/>
            <person name="Hornburger P."/>
            <person name="Mueller R.-W."/>
            <person name="Bruemmer F."/>
            <person name="Labrenz M."/>
            <person name="Spormann A.M."/>
            <person name="Op Den Camp H."/>
            <person name="Overmann J."/>
            <person name="Amann R."/>
            <person name="Jetten M.S.M."/>
            <person name="Mascher T."/>
            <person name="Medema M.H."/>
            <person name="Devos D.P."/>
            <person name="Kaster A.-K."/>
            <person name="Ovreas L."/>
            <person name="Rohde M."/>
            <person name="Galperin M.Y."/>
            <person name="Jogler C."/>
        </authorList>
    </citation>
    <scope>NUCLEOTIDE SEQUENCE [LARGE SCALE GENOMIC DNA]</scope>
    <source>
        <strain evidence="2 3">Poly59</strain>
    </source>
</reference>
<gene>
    <name evidence="2" type="ORF">Poly59_20360</name>
</gene>
<keyword evidence="3" id="KW-1185">Reference proteome</keyword>
<evidence type="ECO:0000313" key="2">
    <source>
        <dbReference type="EMBL" id="TWU55735.1"/>
    </source>
</evidence>
<protein>
    <submittedName>
        <fullName evidence="2">Uncharacterized protein</fullName>
    </submittedName>
</protein>
<evidence type="ECO:0000313" key="3">
    <source>
        <dbReference type="Proteomes" id="UP000317977"/>
    </source>
</evidence>
<dbReference type="RefSeq" id="WP_186776129.1">
    <property type="nucleotide sequence ID" value="NZ_SJPX01000002.1"/>
</dbReference>
<feature type="compositionally biased region" description="Polar residues" evidence="1">
    <location>
        <begin position="433"/>
        <end position="442"/>
    </location>
</feature>
<dbReference type="Proteomes" id="UP000317977">
    <property type="component" value="Unassembled WGS sequence"/>
</dbReference>
<accession>A0A5C6F3M3</accession>
<sequence>MHRREFRLTLFKRWRWPLRKPKSGVVPIRQTRLARPMFGQLEPRLVLNATAELTALGELLITGTDAAETVSLSIDTSGGLQLHDGANEAIEIANHPGVSTTPLNPNLVTSGKIRFDLGGGDDRIDLQIPSDLSIEIVASDGFDSTEISSVDPLSATSNRSIEIESETITVGHPNSQTVIDLGMGRLNLNGQLVVAGDVTFVSSTNIDFSNAIVTADQPNAILRFAINDADLTLGTFDASGGQAVNDVQIASASSVQFGAAANDSTSFTIFGNLSVRDISDDVRINSAIKSDSVLISTEGDLFVDQSINTFGGNVDLISQDTLSITDHVSTASPDRFGSIRLTANLNQLSDATLTSSGGTITVSGQVAVDGQVLVDSGNQQSADLGGRILFLDSIVSSDGENDSLVLDSRGVRVGGTVRLQGDVGRTDAVPNGSDLSSLSIDAGTDTGQIETQSISVTGGDLKLSADSIRMIGGIYQTRESGDIVIDGRLRLPIGLSQITSASNTTFTGQVVGQSLTEKFTVSGSRDVHFQDSISIVKDVQVTTGNLLTVDGPILISGDLDLSADTIHLVGDVDTTVDNANGKVSLKSLTLVDVDGSIFVGTGVIHVDGGGGTIDTTAARLQSDSALNAITFENASRVKLGDTIAVEGRLVLGVDKNIRGRIDQAPGTFVTVNRLQTSNTGEIELTNMQNDFITLENIDFDGSVRIFDSVGTVRLVDIRSANGGIFITANHDIFAEQVESLETGPIELRAQGDVHINGELKTANGQILIEAGGSITVVDLSVDDDNEARTSDPELIAGGELGRIELVATESITLSDDVQLQASKITQLFAAPQTSLGQSTPIVTSIVDADRAVLIDAPTLVIGEGVQIDTGMDQGTARLFSPRPIDTDEQLAGVEIDANGLATNPFAFYDPNSITVNILEQALVNDATGILSFDIGQTGERGLTVDIDWGAETRRFQQIDGLSADANTFVGVTLNGQPINPTTASGSGSITVQHFYDSQDDILGSTLNGRAAATAPLEVRFAVRHHESIFVRTETVTQSGVANLIAGGIGSSTDDPTTSVLDSGQASFIIPSLTIPVAFFPVRDVIPELETPTFIGRAETSVALTSTSLETTESTTASTASREEFFQLRALSPNPNGSDLVAPKKLPDDILDGDKIQELFAELPDGAYEIEYVLGDGNERSILKVDVRDGEATLPETELDEGELRLKRLDSIQSEQDTGNAPADAIESNNPSPSQTPEFSTVRSGLESDNDASQVVIASAAMGATIISTTPILRRRRRQIDDDSKRLKRWHRFAENRTE</sequence>
<comment type="caution">
    <text evidence="2">The sequence shown here is derived from an EMBL/GenBank/DDBJ whole genome shotgun (WGS) entry which is preliminary data.</text>
</comment>
<feature type="region of interest" description="Disordered" evidence="1">
    <location>
        <begin position="1213"/>
        <end position="1246"/>
    </location>
</feature>
<name>A0A5C6F3M3_9BACT</name>
<feature type="region of interest" description="Disordered" evidence="1">
    <location>
        <begin position="422"/>
        <end position="442"/>
    </location>
</feature>